<dbReference type="OrthoDB" id="5506246at2"/>
<dbReference type="Pfam" id="PF01988">
    <property type="entry name" value="VIT1"/>
    <property type="match status" value="1"/>
</dbReference>
<comment type="subcellular location">
    <subcellularLocation>
        <location evidence="1">Endomembrane system</location>
        <topology evidence="1">Multi-pass membrane protein</topology>
    </subcellularLocation>
</comment>
<proteinExistence type="predicted"/>
<feature type="transmembrane region" description="Helical" evidence="5">
    <location>
        <begin position="212"/>
        <end position="234"/>
    </location>
</feature>
<evidence type="ECO:0000256" key="3">
    <source>
        <dbReference type="ARBA" id="ARBA00022989"/>
    </source>
</evidence>
<evidence type="ECO:0000256" key="1">
    <source>
        <dbReference type="ARBA" id="ARBA00004127"/>
    </source>
</evidence>
<evidence type="ECO:0000256" key="4">
    <source>
        <dbReference type="ARBA" id="ARBA00023136"/>
    </source>
</evidence>
<sequence length="237" mass="24784">MQDHGHGPEEIAARLAGRQGPGHLRDAVYGAIDGAVTTFAIVAGVAGSGLPVGAILVLGLANVLADGFSMAAGNYAGTKADGDHRGRLRAREERHIRLYPEGEREELRQILAIKGLTGEALDSAVEAIASNQAMWIDTMLTDEYGLGPTEPEPVKAAWITFLAFLAAGLLPLVPFILPVPNAFAVSAGVTSLTFVLIGAIKSRWSLARWWVSALETLVIGGTAAAIAYFVGGLFNVG</sequence>
<organism evidence="6 7">
    <name type="scientific">Jannaschia pohangensis</name>
    <dbReference type="NCBI Taxonomy" id="390807"/>
    <lineage>
        <taxon>Bacteria</taxon>
        <taxon>Pseudomonadati</taxon>
        <taxon>Pseudomonadota</taxon>
        <taxon>Alphaproteobacteria</taxon>
        <taxon>Rhodobacterales</taxon>
        <taxon>Roseobacteraceae</taxon>
        <taxon>Jannaschia</taxon>
    </lineage>
</organism>
<feature type="transmembrane region" description="Helical" evidence="5">
    <location>
        <begin position="183"/>
        <end position="200"/>
    </location>
</feature>
<dbReference type="PANTHER" id="PTHR31851">
    <property type="entry name" value="FE(2+)/MN(2+) TRANSPORTER PCL1"/>
    <property type="match status" value="1"/>
</dbReference>
<evidence type="ECO:0000256" key="5">
    <source>
        <dbReference type="SAM" id="Phobius"/>
    </source>
</evidence>
<evidence type="ECO:0000313" key="7">
    <source>
        <dbReference type="Proteomes" id="UP000199110"/>
    </source>
</evidence>
<evidence type="ECO:0000313" key="6">
    <source>
        <dbReference type="EMBL" id="SFI29054.1"/>
    </source>
</evidence>
<dbReference type="GO" id="GO:0030026">
    <property type="term" value="P:intracellular manganese ion homeostasis"/>
    <property type="evidence" value="ECO:0007669"/>
    <property type="project" value="InterPro"/>
</dbReference>
<gene>
    <name evidence="6" type="ORF">SAMN04488095_0403</name>
</gene>
<accession>A0A1I3GZY6</accession>
<keyword evidence="3 5" id="KW-1133">Transmembrane helix</keyword>
<dbReference type="GO" id="GO:0005384">
    <property type="term" value="F:manganese ion transmembrane transporter activity"/>
    <property type="evidence" value="ECO:0007669"/>
    <property type="project" value="InterPro"/>
</dbReference>
<dbReference type="GO" id="GO:0012505">
    <property type="term" value="C:endomembrane system"/>
    <property type="evidence" value="ECO:0007669"/>
    <property type="project" value="UniProtKB-SubCell"/>
</dbReference>
<evidence type="ECO:0000256" key="2">
    <source>
        <dbReference type="ARBA" id="ARBA00022692"/>
    </source>
</evidence>
<dbReference type="EMBL" id="FORA01000001">
    <property type="protein sequence ID" value="SFI29054.1"/>
    <property type="molecule type" value="Genomic_DNA"/>
</dbReference>
<dbReference type="Proteomes" id="UP000199110">
    <property type="component" value="Unassembled WGS sequence"/>
</dbReference>
<name>A0A1I3GZY6_9RHOB</name>
<reference evidence="6 7" key="1">
    <citation type="submission" date="2016-10" db="EMBL/GenBank/DDBJ databases">
        <authorList>
            <person name="de Groot N.N."/>
        </authorList>
    </citation>
    <scope>NUCLEOTIDE SEQUENCE [LARGE SCALE GENOMIC DNA]</scope>
    <source>
        <strain evidence="6 7">DSM 19073</strain>
    </source>
</reference>
<feature type="transmembrane region" description="Helical" evidence="5">
    <location>
        <begin position="156"/>
        <end position="177"/>
    </location>
</feature>
<dbReference type="InterPro" id="IPR008217">
    <property type="entry name" value="Ccc1_fam"/>
</dbReference>
<protein>
    <submittedName>
        <fullName evidence="6">Predicted Fe2+/Mn2+ transporter, VIT1/CCC1 family</fullName>
    </submittedName>
</protein>
<dbReference type="STRING" id="390807.SAMN04488095_0403"/>
<feature type="transmembrane region" description="Helical" evidence="5">
    <location>
        <begin position="39"/>
        <end position="65"/>
    </location>
</feature>
<dbReference type="AlphaFoldDB" id="A0A1I3GZY6"/>
<keyword evidence="2 5" id="KW-0812">Transmembrane</keyword>
<dbReference type="RefSeq" id="WP_092778616.1">
    <property type="nucleotide sequence ID" value="NZ_FORA01000001.1"/>
</dbReference>
<keyword evidence="7" id="KW-1185">Reference proteome</keyword>
<keyword evidence="4 5" id="KW-0472">Membrane</keyword>